<keyword evidence="3" id="KW-0804">Transcription</keyword>
<feature type="domain" description="HTH araC/xylS-type" evidence="4">
    <location>
        <begin position="188"/>
        <end position="286"/>
    </location>
</feature>
<keyword evidence="2" id="KW-0238">DNA-binding</keyword>
<reference evidence="5 6" key="1">
    <citation type="submission" date="2018-08" db="EMBL/GenBank/DDBJ databases">
        <title>A genome reference for cultivated species of the human gut microbiota.</title>
        <authorList>
            <person name="Zou Y."/>
            <person name="Xue W."/>
            <person name="Luo G."/>
        </authorList>
    </citation>
    <scope>NUCLEOTIDE SEQUENCE [LARGE SCALE GENOMIC DNA]</scope>
    <source>
        <strain evidence="5 6">AF14-26</strain>
    </source>
</reference>
<dbReference type="GO" id="GO:0003700">
    <property type="term" value="F:DNA-binding transcription factor activity"/>
    <property type="evidence" value="ECO:0007669"/>
    <property type="project" value="InterPro"/>
</dbReference>
<organism evidence="5 6">
    <name type="scientific">Bacteroides fragilis</name>
    <dbReference type="NCBI Taxonomy" id="817"/>
    <lineage>
        <taxon>Bacteria</taxon>
        <taxon>Pseudomonadati</taxon>
        <taxon>Bacteroidota</taxon>
        <taxon>Bacteroidia</taxon>
        <taxon>Bacteroidales</taxon>
        <taxon>Bacteroidaceae</taxon>
        <taxon>Bacteroides</taxon>
    </lineage>
</organism>
<name>A0A412XQ52_BACFG</name>
<dbReference type="PROSITE" id="PS01124">
    <property type="entry name" value="HTH_ARAC_FAMILY_2"/>
    <property type="match status" value="1"/>
</dbReference>
<sequence length="297" mass="34697">MKKENNLINLLYVKKHHSCLNYTSSSHLGFKYNELDKDALVLEKVMEDNAFIFLLEGKMLISCNFYGEGILIENHILLLAKSSIVKGTALSKVRFISLSFNIPKTGCNRMMLESLSKYGNIYNMEFFPLKVCRPMQLFLELLEYSLRQQSTCFHFHELMEHELYLLLKYNYKMEEIVRFFYPLIGSNTDFKDFILGNFRKVNNVNELIALSKMSKSSFTTKFKSVFGITAKQWMVKQINSQIEYLLSQPGATIKEVMFELNFTSPSHFNRYCMQQFGCTPKQLLLNLSVDKQNNNKK</sequence>
<dbReference type="SMART" id="SM00342">
    <property type="entry name" value="HTH_ARAC"/>
    <property type="match status" value="1"/>
</dbReference>
<evidence type="ECO:0000256" key="1">
    <source>
        <dbReference type="ARBA" id="ARBA00023015"/>
    </source>
</evidence>
<comment type="caution">
    <text evidence="5">The sequence shown here is derived from an EMBL/GenBank/DDBJ whole genome shotgun (WGS) entry which is preliminary data.</text>
</comment>
<dbReference type="EMBL" id="QRZH01000036">
    <property type="protein sequence ID" value="RGV47293.1"/>
    <property type="molecule type" value="Genomic_DNA"/>
</dbReference>
<dbReference type="PANTHER" id="PTHR43280:SF10">
    <property type="entry name" value="REGULATORY PROTEIN POCR"/>
    <property type="match status" value="1"/>
</dbReference>
<protein>
    <submittedName>
        <fullName evidence="5">AraC family transcriptional regulator</fullName>
    </submittedName>
</protein>
<dbReference type="PANTHER" id="PTHR43280">
    <property type="entry name" value="ARAC-FAMILY TRANSCRIPTIONAL REGULATOR"/>
    <property type="match status" value="1"/>
</dbReference>
<dbReference type="InterPro" id="IPR009057">
    <property type="entry name" value="Homeodomain-like_sf"/>
</dbReference>
<keyword evidence="1" id="KW-0805">Transcription regulation</keyword>
<dbReference type="Pfam" id="PF12833">
    <property type="entry name" value="HTH_18"/>
    <property type="match status" value="1"/>
</dbReference>
<dbReference type="InterPro" id="IPR018060">
    <property type="entry name" value="HTH_AraC"/>
</dbReference>
<dbReference type="Proteomes" id="UP000286270">
    <property type="component" value="Unassembled WGS sequence"/>
</dbReference>
<dbReference type="SUPFAM" id="SSF46689">
    <property type="entry name" value="Homeodomain-like"/>
    <property type="match status" value="1"/>
</dbReference>
<proteinExistence type="predicted"/>
<evidence type="ECO:0000313" key="6">
    <source>
        <dbReference type="Proteomes" id="UP000286270"/>
    </source>
</evidence>
<accession>A0A412XQ52</accession>
<gene>
    <name evidence="5" type="ORF">DWW08_22985</name>
</gene>
<evidence type="ECO:0000256" key="3">
    <source>
        <dbReference type="ARBA" id="ARBA00023163"/>
    </source>
</evidence>
<evidence type="ECO:0000256" key="2">
    <source>
        <dbReference type="ARBA" id="ARBA00023125"/>
    </source>
</evidence>
<evidence type="ECO:0000259" key="4">
    <source>
        <dbReference type="PROSITE" id="PS01124"/>
    </source>
</evidence>
<dbReference type="RefSeq" id="WP_122143678.1">
    <property type="nucleotide sequence ID" value="NZ_JAFKPL010000029.1"/>
</dbReference>
<dbReference type="Gene3D" id="1.10.10.60">
    <property type="entry name" value="Homeodomain-like"/>
    <property type="match status" value="1"/>
</dbReference>
<dbReference type="AlphaFoldDB" id="A0A412XQ52"/>
<dbReference type="GO" id="GO:0043565">
    <property type="term" value="F:sequence-specific DNA binding"/>
    <property type="evidence" value="ECO:0007669"/>
    <property type="project" value="InterPro"/>
</dbReference>
<evidence type="ECO:0000313" key="5">
    <source>
        <dbReference type="EMBL" id="RGV47293.1"/>
    </source>
</evidence>